<dbReference type="InterPro" id="IPR011766">
    <property type="entry name" value="TPP_enzyme_TPP-bd"/>
</dbReference>
<dbReference type="AlphaFoldDB" id="A0A0D1LPH3"/>
<dbReference type="PANTHER" id="PTHR42981:SF2">
    <property type="entry name" value="PYRUVATE DEHYDROGENASE [UBIQUINONE]"/>
    <property type="match status" value="1"/>
</dbReference>
<dbReference type="EMBL" id="JWHT01000059">
    <property type="protein sequence ID" value="KIU20482.1"/>
    <property type="molecule type" value="Genomic_DNA"/>
</dbReference>
<dbReference type="Gene3D" id="3.40.50.970">
    <property type="match status" value="2"/>
</dbReference>
<dbReference type="CDD" id="cd07039">
    <property type="entry name" value="TPP_PYR_POX"/>
    <property type="match status" value="1"/>
</dbReference>
<dbReference type="InterPro" id="IPR047210">
    <property type="entry name" value="TPP_PYR_POXB-like"/>
</dbReference>
<feature type="domain" description="Thiamine pyrophosphate enzyme N-terminal TPP-binding" evidence="7">
    <location>
        <begin position="13"/>
        <end position="123"/>
    </location>
</feature>
<dbReference type="InterPro" id="IPR029035">
    <property type="entry name" value="DHS-like_NAD/FAD-binding_dom"/>
</dbReference>
<evidence type="ECO:0000259" key="5">
    <source>
        <dbReference type="Pfam" id="PF00205"/>
    </source>
</evidence>
<dbReference type="SUPFAM" id="SSF52518">
    <property type="entry name" value="Thiamin diphosphate-binding fold (THDP-binding)"/>
    <property type="match status" value="2"/>
</dbReference>
<dbReference type="GO" id="GO:0047112">
    <property type="term" value="F:pyruvate oxidase activity"/>
    <property type="evidence" value="ECO:0007669"/>
    <property type="project" value="UniProtKB-UniRule"/>
</dbReference>
<evidence type="ECO:0000256" key="1">
    <source>
        <dbReference type="ARBA" id="ARBA00007812"/>
    </source>
</evidence>
<dbReference type="NCBIfam" id="TIGR02720">
    <property type="entry name" value="pyruv_oxi_spxB"/>
    <property type="match status" value="1"/>
</dbReference>
<dbReference type="InterPro" id="IPR014092">
    <property type="entry name" value="Pyruvate_oxidase"/>
</dbReference>
<evidence type="ECO:0000313" key="9">
    <source>
        <dbReference type="Proteomes" id="UP000032289"/>
    </source>
</evidence>
<dbReference type="InterPro" id="IPR029061">
    <property type="entry name" value="THDP-binding"/>
</dbReference>
<evidence type="ECO:0000259" key="6">
    <source>
        <dbReference type="Pfam" id="PF02775"/>
    </source>
</evidence>
<feature type="domain" description="Thiamine pyrophosphate enzyme TPP-binding" evidence="6">
    <location>
        <begin position="390"/>
        <end position="537"/>
    </location>
</feature>
<dbReference type="Pfam" id="PF02776">
    <property type="entry name" value="TPP_enzyme_N"/>
    <property type="match status" value="1"/>
</dbReference>
<accession>A0A0D1LPH3</accession>
<comment type="similarity">
    <text evidence="1 4">Belongs to the TPP enzyme family.</text>
</comment>
<dbReference type="Pfam" id="PF00205">
    <property type="entry name" value="TPP_enzyme_M"/>
    <property type="match status" value="1"/>
</dbReference>
<keyword evidence="8" id="KW-0560">Oxidoreductase</keyword>
<gene>
    <name evidence="8" type="primary">pox5_3</name>
    <name evidence="8" type="ORF">ab3b_02161</name>
</gene>
<dbReference type="GO" id="GO:0000287">
    <property type="term" value="F:magnesium ion binding"/>
    <property type="evidence" value="ECO:0007669"/>
    <property type="project" value="InterPro"/>
</dbReference>
<dbReference type="Proteomes" id="UP000032289">
    <property type="component" value="Unassembled WGS sequence"/>
</dbReference>
<organism evidence="8 9">
    <name type="scientific">Weissella cibaria</name>
    <dbReference type="NCBI Taxonomy" id="137591"/>
    <lineage>
        <taxon>Bacteria</taxon>
        <taxon>Bacillati</taxon>
        <taxon>Bacillota</taxon>
        <taxon>Bacilli</taxon>
        <taxon>Lactobacillales</taxon>
        <taxon>Lactobacillaceae</taxon>
        <taxon>Weissella</taxon>
    </lineage>
</organism>
<dbReference type="RefSeq" id="WP_043941869.1">
    <property type="nucleotide sequence ID" value="NZ_JWHT01000059.1"/>
</dbReference>
<protein>
    <recommendedName>
        <fullName evidence="3">Pyruvate oxidase</fullName>
        <ecNumber evidence="3">1.2.3.3</ecNumber>
    </recommendedName>
</protein>
<dbReference type="SUPFAM" id="SSF52467">
    <property type="entry name" value="DHS-like NAD/FAD-binding domain"/>
    <property type="match status" value="1"/>
</dbReference>
<evidence type="ECO:0000313" key="8">
    <source>
        <dbReference type="EMBL" id="KIU20482.1"/>
    </source>
</evidence>
<dbReference type="Pfam" id="PF02775">
    <property type="entry name" value="TPP_enzyme_C"/>
    <property type="match status" value="1"/>
</dbReference>
<keyword evidence="2 4" id="KW-0786">Thiamine pyrophosphate</keyword>
<dbReference type="InterPro" id="IPR047212">
    <property type="entry name" value="TPP_POXB-like"/>
</dbReference>
<dbReference type="InterPro" id="IPR012000">
    <property type="entry name" value="Thiamin_PyroP_enz_cen_dom"/>
</dbReference>
<dbReference type="PANTHER" id="PTHR42981">
    <property type="entry name" value="PYRUVATE DEHYDROGENASE [UBIQUINONE]"/>
    <property type="match status" value="1"/>
</dbReference>
<evidence type="ECO:0000256" key="2">
    <source>
        <dbReference type="ARBA" id="ARBA00023052"/>
    </source>
</evidence>
<dbReference type="InterPro" id="IPR012001">
    <property type="entry name" value="Thiamin_PyroP_enz_TPP-bd_dom"/>
</dbReference>
<dbReference type="Gene3D" id="1.10.10.940">
    <property type="match status" value="1"/>
</dbReference>
<dbReference type="GO" id="GO:0030976">
    <property type="term" value="F:thiamine pyrophosphate binding"/>
    <property type="evidence" value="ECO:0007669"/>
    <property type="project" value="InterPro"/>
</dbReference>
<dbReference type="InterPro" id="IPR047211">
    <property type="entry name" value="POXB-like"/>
</dbReference>
<proteinExistence type="inferred from homology"/>
<evidence type="ECO:0000259" key="7">
    <source>
        <dbReference type="Pfam" id="PF02776"/>
    </source>
</evidence>
<sequence>MSEQAEMIPAGIAMVKVLEAWGVDHLYGIPGGSFNSTMDALLAEKDNIQYIQVRHEEVGAMAAAADAKLTGKIGVAFGSAGPGGTHLLNGLYDAREDHVPVLALIGQFGTSGMNMDTFQEMNENPIYADVSVYNVTAVTAQSLPHLIDEAIRRAYAQHGVAVVQIPVDLPWQDIPAESWYASANSYQQPLLPQPDSDKVKQIATLLEQAERPVIYFGIGTRGAGQTLQDISNKFKISLISTYPAKAIVSDDFPLYLGSTLRVAQKPGTEALANADTVLFVGSNFPFAEVANSFKNTKHFMQIDIDPAKLGKRHKADVALLADAKVALAALLDVLPERAETGWYKANAQNVVNWRAYLNKLETKTEGDLQLYQVYNQINRVKTDDAIFSLDVGDVNQTSNRHLHLADTNRHFTSNLFATMGVGIPGAIAARLNDADKQVWSLSGDGGAAMVMQDLVTQVQYKLPVINVVFSNNQFGFIKDEQEDTNKGYIGVEFNDIDFSKVAEAVGMQGFRVTKISELADVFDKAVALGKTEPVLIDARISGDRPIPTEALQLDSTTNTPEQIAAFKARFEAEDLQPLRDFLVANDVVVGDANVENGGF</sequence>
<dbReference type="Gene3D" id="3.40.50.1220">
    <property type="entry name" value="TPP-binding domain"/>
    <property type="match status" value="1"/>
</dbReference>
<feature type="domain" description="Thiamine pyrophosphate enzyme central" evidence="5">
    <location>
        <begin position="199"/>
        <end position="330"/>
    </location>
</feature>
<dbReference type="PATRIC" id="fig|137591.24.peg.2110"/>
<evidence type="ECO:0000256" key="3">
    <source>
        <dbReference type="NCBIfam" id="TIGR02720"/>
    </source>
</evidence>
<dbReference type="EC" id="1.2.3.3" evidence="3"/>
<comment type="caution">
    <text evidence="8">The sequence shown here is derived from an EMBL/GenBank/DDBJ whole genome shotgun (WGS) entry which is preliminary data.</text>
</comment>
<evidence type="ECO:0000256" key="4">
    <source>
        <dbReference type="RuleBase" id="RU362132"/>
    </source>
</evidence>
<dbReference type="CDD" id="cd02014">
    <property type="entry name" value="TPP_POX"/>
    <property type="match status" value="1"/>
</dbReference>
<name>A0A0D1LPH3_9LACO</name>
<reference evidence="8 9" key="1">
    <citation type="journal article" date="2015" name="Microbiology (Mosc.)">
        <title>Genomics of the Weissella cibaria species with an examination of its metabolic traits.</title>
        <authorList>
            <person name="Lynch K.M."/>
            <person name="Lucid A."/>
            <person name="Arendt E.K."/>
            <person name="Sleator R.D."/>
            <person name="Lucey B."/>
            <person name="Coffey A."/>
        </authorList>
    </citation>
    <scope>NUCLEOTIDE SEQUENCE [LARGE SCALE GENOMIC DNA]</scope>
    <source>
        <strain evidence="8 9">AB3b</strain>
    </source>
</reference>